<feature type="region of interest" description="Disordered" evidence="1">
    <location>
        <begin position="1"/>
        <end position="44"/>
    </location>
</feature>
<dbReference type="Pfam" id="PF06243">
    <property type="entry name" value="PaaB"/>
    <property type="match status" value="1"/>
</dbReference>
<name>A0ABD5MTK2_9EURY</name>
<dbReference type="AlphaFoldDB" id="A0ABD5MTK2"/>
<dbReference type="EMBL" id="JBHMAJ010000011">
    <property type="protein sequence ID" value="MFB9826104.1"/>
    <property type="molecule type" value="Genomic_DNA"/>
</dbReference>
<dbReference type="NCBIfam" id="TIGR04031">
    <property type="entry name" value="Htur_1727_fam"/>
    <property type="match status" value="1"/>
</dbReference>
<dbReference type="Proteomes" id="UP001589595">
    <property type="component" value="Unassembled WGS sequence"/>
</dbReference>
<accession>A0ABD5MTK2</accession>
<evidence type="ECO:0000313" key="2">
    <source>
        <dbReference type="EMBL" id="MFB9826104.1"/>
    </source>
</evidence>
<keyword evidence="3" id="KW-1185">Reference proteome</keyword>
<dbReference type="GeneID" id="67212762"/>
<reference evidence="2" key="1">
    <citation type="submission" date="2024-09" db="EMBL/GenBank/DDBJ databases">
        <authorList>
            <person name="Sun Q."/>
        </authorList>
    </citation>
    <scope>NUCLEOTIDE SEQUENCE [LARGE SCALE GENOMIC DNA]</scope>
    <source>
        <strain evidence="2">JCM 31273</strain>
    </source>
</reference>
<organism evidence="2 3">
    <name type="scientific">Halobaculum roseum</name>
    <dbReference type="NCBI Taxonomy" id="2175149"/>
    <lineage>
        <taxon>Archaea</taxon>
        <taxon>Methanobacteriati</taxon>
        <taxon>Methanobacteriota</taxon>
        <taxon>Stenosarchaea group</taxon>
        <taxon>Halobacteria</taxon>
        <taxon>Halobacteriales</taxon>
        <taxon>Haloferacaceae</taxon>
        <taxon>Halobaculum</taxon>
    </lineage>
</organism>
<comment type="caution">
    <text evidence="2">The sequence shown here is derived from an EMBL/GenBank/DDBJ whole genome shotgun (WGS) entry which is preliminary data.</text>
</comment>
<dbReference type="InterPro" id="IPR009359">
    <property type="entry name" value="PaaB"/>
</dbReference>
<evidence type="ECO:0000256" key="1">
    <source>
        <dbReference type="SAM" id="MobiDB-lite"/>
    </source>
</evidence>
<gene>
    <name evidence="2" type="ORF">ACFFOL_18190</name>
</gene>
<evidence type="ECO:0000313" key="3">
    <source>
        <dbReference type="Proteomes" id="UP001589595"/>
    </source>
</evidence>
<proteinExistence type="predicted"/>
<dbReference type="InterPro" id="IPR023976">
    <property type="entry name" value="CHP04031_Htur1727"/>
</dbReference>
<dbReference type="Gene3D" id="3.10.20.520">
    <property type="entry name" value="Phenylacetic acid degradation B"/>
    <property type="match status" value="1"/>
</dbReference>
<feature type="compositionally biased region" description="Basic and acidic residues" evidence="1">
    <location>
        <begin position="1"/>
        <end position="34"/>
    </location>
</feature>
<dbReference type="RefSeq" id="WP_222923759.1">
    <property type="nucleotide sequence ID" value="NZ_CP082288.1"/>
</dbReference>
<protein>
    <submittedName>
        <fullName evidence="2">Htur_1727 family rSAM-partnered candidate RiPP</fullName>
    </submittedName>
</protein>
<dbReference type="InterPro" id="IPR038693">
    <property type="entry name" value="PaaB_sf"/>
</dbReference>
<feature type="region of interest" description="Disordered" evidence="1">
    <location>
        <begin position="80"/>
        <end position="110"/>
    </location>
</feature>
<sequence>MADTDRRTRVEAARADDAPEWEVFGRESPADPLRHAGSVTAPSPDVAHEQANTLFPDASTLWLIRSDRIERFAERDLGAEYEGDAEVEADGAELNDDAEDRGDVDGGVES</sequence>